<dbReference type="InterPro" id="IPR052170">
    <property type="entry name" value="M29_Exopeptidase"/>
</dbReference>
<dbReference type="InterPro" id="IPR000787">
    <property type="entry name" value="Peptidase_M29"/>
</dbReference>
<proteinExistence type="inferred from homology"/>
<sequence length="370" mass="41273">MTDPRLQQLARTVVHYSASVRPGEKVLIRAMDVHDADILAPFIDEIHAAGGLAFIDYNDYAVNRRMMLGGSEEQFRIDAAVKLEQMKQVDAVLVVLGENNVSEYADVPAAKRDAYRKWYKPILNEQIKKKWILFNFPTKAYAQLAEMSTEAYTQFLYDTCTMDYSRMSAAMDPLTELLNATNRVRIVAPDTDLSFSVQGMPAIKCDGKVNLPDGEVYTAPVRDSVEGTITFNTRASYLGQSFNAVSLTFEKGRIVSCLSDNNIKLNELLDTDEGARYIGEFAIGTNPYVNRIMNDIGFDEKINGSLHFALGQAYENANNGNVSDIHWDIVLLLKEEFGGGEIYFDDVLVSKNGRFVIDSLVGLNPENLIG</sequence>
<keyword evidence="5 10" id="KW-0031">Aminopeptidase</keyword>
<protein>
    <submittedName>
        <fullName evidence="10">Aminopeptidase</fullName>
    </submittedName>
</protein>
<keyword evidence="7" id="KW-0479">Metal-binding</keyword>
<dbReference type="Gene3D" id="3.40.1830.10">
    <property type="entry name" value="Thermophilic metalloprotease (M29)"/>
    <property type="match status" value="1"/>
</dbReference>
<accession>A0ABQ2L2B0</accession>
<evidence type="ECO:0000313" key="10">
    <source>
        <dbReference type="EMBL" id="GGN97728.1"/>
    </source>
</evidence>
<evidence type="ECO:0000256" key="2">
    <source>
        <dbReference type="ARBA" id="ARBA00001946"/>
    </source>
</evidence>
<gene>
    <name evidence="10" type="ORF">GCM10010969_15900</name>
</gene>
<reference evidence="11" key="1">
    <citation type="journal article" date="2019" name="Int. J. Syst. Evol. Microbiol.">
        <title>The Global Catalogue of Microorganisms (GCM) 10K type strain sequencing project: providing services to taxonomists for standard genome sequencing and annotation.</title>
        <authorList>
            <consortium name="The Broad Institute Genomics Platform"/>
            <consortium name="The Broad Institute Genome Sequencing Center for Infectious Disease"/>
            <person name="Wu L."/>
            <person name="Ma J."/>
        </authorList>
    </citation>
    <scope>NUCLEOTIDE SEQUENCE [LARGE SCALE GENOMIC DNA]</scope>
    <source>
        <strain evidence="11">CGMCC 1.6964</strain>
    </source>
</reference>
<evidence type="ECO:0000256" key="6">
    <source>
        <dbReference type="ARBA" id="ARBA00022670"/>
    </source>
</evidence>
<evidence type="ECO:0000256" key="7">
    <source>
        <dbReference type="ARBA" id="ARBA00022723"/>
    </source>
</evidence>
<keyword evidence="11" id="KW-1185">Reference proteome</keyword>
<comment type="caution">
    <text evidence="10">The sequence shown here is derived from an EMBL/GenBank/DDBJ whole genome shotgun (WGS) entry which is preliminary data.</text>
</comment>
<evidence type="ECO:0000256" key="5">
    <source>
        <dbReference type="ARBA" id="ARBA00022438"/>
    </source>
</evidence>
<keyword evidence="8" id="KW-0378">Hydrolase</keyword>
<comment type="cofactor">
    <cofactor evidence="2">
        <name>Mg(2+)</name>
        <dbReference type="ChEBI" id="CHEBI:18420"/>
    </cofactor>
</comment>
<evidence type="ECO:0000256" key="3">
    <source>
        <dbReference type="ARBA" id="ARBA00001947"/>
    </source>
</evidence>
<evidence type="ECO:0000313" key="11">
    <source>
        <dbReference type="Proteomes" id="UP000606653"/>
    </source>
</evidence>
<dbReference type="SUPFAM" id="SSF144052">
    <property type="entry name" value="Thermophilic metalloprotease-like"/>
    <property type="match status" value="1"/>
</dbReference>
<dbReference type="PANTHER" id="PTHR34448:SF1">
    <property type="entry name" value="BLL6088 PROTEIN"/>
    <property type="match status" value="1"/>
</dbReference>
<evidence type="ECO:0000256" key="4">
    <source>
        <dbReference type="ARBA" id="ARBA00008236"/>
    </source>
</evidence>
<evidence type="ECO:0000256" key="1">
    <source>
        <dbReference type="ARBA" id="ARBA00001941"/>
    </source>
</evidence>
<dbReference type="GO" id="GO:0004177">
    <property type="term" value="F:aminopeptidase activity"/>
    <property type="evidence" value="ECO:0007669"/>
    <property type="project" value="UniProtKB-KW"/>
</dbReference>
<dbReference type="RefSeq" id="WP_018977120.1">
    <property type="nucleotide sequence ID" value="NZ_BMLN01000004.1"/>
</dbReference>
<evidence type="ECO:0000256" key="8">
    <source>
        <dbReference type="ARBA" id="ARBA00022801"/>
    </source>
</evidence>
<dbReference type="PANTHER" id="PTHR34448">
    <property type="entry name" value="AMINOPEPTIDASE"/>
    <property type="match status" value="1"/>
</dbReference>
<keyword evidence="6" id="KW-0645">Protease</keyword>
<name>A0ABQ2L2B0_9BACL</name>
<dbReference type="Pfam" id="PF02073">
    <property type="entry name" value="Peptidase_M29"/>
    <property type="match status" value="1"/>
</dbReference>
<evidence type="ECO:0000256" key="9">
    <source>
        <dbReference type="ARBA" id="ARBA00023049"/>
    </source>
</evidence>
<comment type="similarity">
    <text evidence="4">Belongs to the peptidase M29 family.</text>
</comment>
<keyword evidence="9" id="KW-0482">Metalloprotease</keyword>
<comment type="cofactor">
    <cofactor evidence="3">
        <name>Zn(2+)</name>
        <dbReference type="ChEBI" id="CHEBI:29105"/>
    </cofactor>
</comment>
<comment type="cofactor">
    <cofactor evidence="1">
        <name>Co(2+)</name>
        <dbReference type="ChEBI" id="CHEBI:48828"/>
    </cofactor>
</comment>
<organism evidence="10 11">
    <name type="scientific">Saccharibacillus kuerlensis</name>
    <dbReference type="NCBI Taxonomy" id="459527"/>
    <lineage>
        <taxon>Bacteria</taxon>
        <taxon>Bacillati</taxon>
        <taxon>Bacillota</taxon>
        <taxon>Bacilli</taxon>
        <taxon>Bacillales</taxon>
        <taxon>Paenibacillaceae</taxon>
        <taxon>Saccharibacillus</taxon>
    </lineage>
</organism>
<dbReference type="Proteomes" id="UP000606653">
    <property type="component" value="Unassembled WGS sequence"/>
</dbReference>
<dbReference type="InterPro" id="IPR035097">
    <property type="entry name" value="M29_N-terminal"/>
</dbReference>
<dbReference type="EMBL" id="BMLN01000004">
    <property type="protein sequence ID" value="GGN97728.1"/>
    <property type="molecule type" value="Genomic_DNA"/>
</dbReference>